<evidence type="ECO:0000256" key="2">
    <source>
        <dbReference type="SAM" id="SignalP"/>
    </source>
</evidence>
<dbReference type="Proteomes" id="UP000015927">
    <property type="component" value="Chromosome"/>
</dbReference>
<sequence>MMKKFVLLAAAAAMGTMAVNATTVLAAQTNGGVYSTNGSIEFKPTEKVTKPVDPLDPTKTATPIDAEDPKKVVQPGTQGPLSIDFASSFNFGKQEITSETKTYFAAAQKYQDAAGTEKVGPNFVQVTDNRGTEAGWKLVVKQNDQLTSVSGKELTGAQIRLKNGHVVTASTAAHPDGTAEMTLVPGAEQTVMNAKTGSGTGTHLLNWGKDADDAARSVELTVPGATTKYAEKYATTFTWTLTDTPDNK</sequence>
<reference evidence="4 5" key="1">
    <citation type="submission" date="2010-12" db="EMBL/GenBank/DDBJ databases">
        <title>The Genome Sequence of Lactobacillus paracasei subsp. paracasei strain 8700:2.</title>
        <authorList>
            <consortium name="The Broad Institute Genome Sequencing Platform"/>
            <person name="Ward D."/>
            <person name="Earl A."/>
            <person name="Feldgarden M."/>
            <person name="Young S.K."/>
            <person name="Gargeya S."/>
            <person name="Zeng Q."/>
            <person name="Alvarado L."/>
            <person name="Berlin A."/>
            <person name="Bochicchio J."/>
            <person name="Chapman S.B."/>
            <person name="Chen Z."/>
            <person name="Freedman E."/>
            <person name="Gellesch M."/>
            <person name="Goldberg J."/>
            <person name="Griggs A."/>
            <person name="Gujja S."/>
            <person name="Heilman E."/>
            <person name="Heiman D."/>
            <person name="Howarth C."/>
            <person name="Mehta T."/>
            <person name="Neiman D."/>
            <person name="Pearson M."/>
            <person name="Roberts A."/>
            <person name="Saif S."/>
            <person name="Shea T."/>
            <person name="Shenoy N."/>
            <person name="Sisk P."/>
            <person name="Stolte C."/>
            <person name="Sykes S."/>
            <person name="White J."/>
            <person name="Yandava C."/>
            <person name="Saulnier D."/>
            <person name="Haas B."/>
            <person name="Nusbaum C."/>
            <person name="Birren B."/>
        </authorList>
    </citation>
    <scope>NUCLEOTIDE SEQUENCE [LARGE SCALE GENOMIC DNA]</scope>
    <source>
        <strain evidence="4 5">8700:2</strain>
    </source>
</reference>
<evidence type="ECO:0000313" key="4">
    <source>
        <dbReference type="EMBL" id="EEQ66267.2"/>
    </source>
</evidence>
<evidence type="ECO:0000256" key="1">
    <source>
        <dbReference type="SAM" id="MobiDB-lite"/>
    </source>
</evidence>
<dbReference type="InterPro" id="IPR027994">
    <property type="entry name" value="WxL_dom"/>
</dbReference>
<proteinExistence type="predicted"/>
<organism evidence="4 5">
    <name type="scientific">Lacticaseibacillus paracasei subsp. paracasei 8700:2</name>
    <dbReference type="NCBI Taxonomy" id="537973"/>
    <lineage>
        <taxon>Bacteria</taxon>
        <taxon>Bacillati</taxon>
        <taxon>Bacillota</taxon>
        <taxon>Bacilli</taxon>
        <taxon>Lactobacillales</taxon>
        <taxon>Lactobacillaceae</taxon>
        <taxon>Lacticaseibacillus</taxon>
    </lineage>
</organism>
<gene>
    <name evidence="4" type="ORF">LBPG_01716</name>
</gene>
<accession>A0A826HKR4</accession>
<feature type="region of interest" description="Disordered" evidence="1">
    <location>
        <begin position="47"/>
        <end position="76"/>
    </location>
</feature>
<dbReference type="EMBL" id="CP002391">
    <property type="protein sequence ID" value="EEQ66267.2"/>
    <property type="molecule type" value="Genomic_DNA"/>
</dbReference>
<protein>
    <submittedName>
        <fullName evidence="4">Cell surface protein</fullName>
    </submittedName>
</protein>
<dbReference type="Pfam" id="PF13731">
    <property type="entry name" value="WxL"/>
    <property type="match status" value="1"/>
</dbReference>
<keyword evidence="2" id="KW-0732">Signal</keyword>
<evidence type="ECO:0000313" key="5">
    <source>
        <dbReference type="Proteomes" id="UP000015927"/>
    </source>
</evidence>
<dbReference type="KEGG" id="lpi:LBPG_01716"/>
<feature type="domain" description="WxL" evidence="3">
    <location>
        <begin position="32"/>
        <end position="245"/>
    </location>
</feature>
<feature type="signal peptide" evidence="2">
    <location>
        <begin position="1"/>
        <end position="21"/>
    </location>
</feature>
<name>A0A826HKR4_LACPA</name>
<evidence type="ECO:0000259" key="3">
    <source>
        <dbReference type="Pfam" id="PF13731"/>
    </source>
</evidence>
<feature type="chain" id="PRO_5039211753" evidence="2">
    <location>
        <begin position="22"/>
        <end position="248"/>
    </location>
</feature>
<dbReference type="AlphaFoldDB" id="A0A826HKR4"/>